<sequence length="399" mass="44342">MKNTSFLKLVLPCGLYIGMLWTLFSCGSSSAPQDESTPLNKNQMKTEKLIIGTYTSSDEPNSKGIYRATRDLSTGKLTFDSLLLELDNPNFQAVSKDGQFLYTVSETTEDGGMVYAFRIEPDLSLTYLNHQSSLGRSACHVAVNQAQTMLFVANYSTGVFTMYHLEDDGSISGPVDHYKYEGSGPHPNQGSSHPHQTTISPDQNYVYVPDLGTDQIHMYQLDAQNKRLTELNPATFELPPGSGPRHMTFHPNRPYAYAINELRNTVQAMHYDAATGLLTGIDLYSTLPEDFSGESYCADIHLSPDGKFLYGSNRGHNSLVIYRIDESTGQLERVGFTDVYGYWPRNFYIAPDGKFVYVANERSGNISSYSRDEDSGELTLLDSAFTAVVSPVCITPFEE</sequence>
<evidence type="ECO:0000256" key="3">
    <source>
        <dbReference type="SAM" id="MobiDB-lite"/>
    </source>
</evidence>
<proteinExistence type="inferred from homology"/>
<dbReference type="GO" id="GO:0017057">
    <property type="term" value="F:6-phosphogluconolactonase activity"/>
    <property type="evidence" value="ECO:0007669"/>
    <property type="project" value="TreeGrafter"/>
</dbReference>
<dbReference type="AlphaFoldDB" id="A0A953HL53"/>
<protein>
    <submittedName>
        <fullName evidence="4">Lactonase family protein</fullName>
    </submittedName>
</protein>
<dbReference type="EMBL" id="JAHVHU010000003">
    <property type="protein sequence ID" value="MBY5957079.1"/>
    <property type="molecule type" value="Genomic_DNA"/>
</dbReference>
<keyword evidence="5" id="KW-1185">Reference proteome</keyword>
<evidence type="ECO:0000313" key="4">
    <source>
        <dbReference type="EMBL" id="MBY5957079.1"/>
    </source>
</evidence>
<evidence type="ECO:0000313" key="5">
    <source>
        <dbReference type="Proteomes" id="UP000753961"/>
    </source>
</evidence>
<feature type="compositionally biased region" description="Polar residues" evidence="3">
    <location>
        <begin position="186"/>
        <end position="199"/>
    </location>
</feature>
<dbReference type="Pfam" id="PF10282">
    <property type="entry name" value="Lactonase"/>
    <property type="match status" value="1"/>
</dbReference>
<dbReference type="InterPro" id="IPR015943">
    <property type="entry name" value="WD40/YVTN_repeat-like_dom_sf"/>
</dbReference>
<feature type="region of interest" description="Disordered" evidence="3">
    <location>
        <begin position="174"/>
        <end position="199"/>
    </location>
</feature>
<dbReference type="Gene3D" id="2.130.10.10">
    <property type="entry name" value="YVTN repeat-like/Quinoprotein amine dehydrogenase"/>
    <property type="match status" value="1"/>
</dbReference>
<gene>
    <name evidence="4" type="ORF">KUV50_02955</name>
</gene>
<dbReference type="FunFam" id="2.130.10.10:FF:000306">
    <property type="entry name" value="3-carboxymuconate cyclase"/>
    <property type="match status" value="1"/>
</dbReference>
<evidence type="ECO:0000256" key="1">
    <source>
        <dbReference type="ARBA" id="ARBA00005564"/>
    </source>
</evidence>
<comment type="similarity">
    <text evidence="1">Belongs to the cycloisomerase 2 family.</text>
</comment>
<dbReference type="SUPFAM" id="SSF51004">
    <property type="entry name" value="C-terminal (heme d1) domain of cytochrome cd1-nitrite reductase"/>
    <property type="match status" value="1"/>
</dbReference>
<dbReference type="InterPro" id="IPR011048">
    <property type="entry name" value="Haem_d1_sf"/>
</dbReference>
<organism evidence="4 5">
    <name type="scientific">Membranihabitans marinus</name>
    <dbReference type="NCBI Taxonomy" id="1227546"/>
    <lineage>
        <taxon>Bacteria</taxon>
        <taxon>Pseudomonadati</taxon>
        <taxon>Bacteroidota</taxon>
        <taxon>Saprospiria</taxon>
        <taxon>Saprospirales</taxon>
        <taxon>Saprospiraceae</taxon>
        <taxon>Membranihabitans</taxon>
    </lineage>
</organism>
<dbReference type="Proteomes" id="UP000753961">
    <property type="component" value="Unassembled WGS sequence"/>
</dbReference>
<evidence type="ECO:0000256" key="2">
    <source>
        <dbReference type="ARBA" id="ARBA00022526"/>
    </source>
</evidence>
<dbReference type="GO" id="GO:0005829">
    <property type="term" value="C:cytosol"/>
    <property type="evidence" value="ECO:0007669"/>
    <property type="project" value="TreeGrafter"/>
</dbReference>
<keyword evidence="2" id="KW-0119">Carbohydrate metabolism</keyword>
<name>A0A953HL53_9BACT</name>
<keyword evidence="2" id="KW-0313">Glucose metabolism</keyword>
<comment type="caution">
    <text evidence="4">The sequence shown here is derived from an EMBL/GenBank/DDBJ whole genome shotgun (WGS) entry which is preliminary data.</text>
</comment>
<dbReference type="GO" id="GO:0006006">
    <property type="term" value="P:glucose metabolic process"/>
    <property type="evidence" value="ECO:0007669"/>
    <property type="project" value="UniProtKB-KW"/>
</dbReference>
<dbReference type="PANTHER" id="PTHR30344">
    <property type="entry name" value="6-PHOSPHOGLUCONOLACTONASE-RELATED"/>
    <property type="match status" value="1"/>
</dbReference>
<dbReference type="RefSeq" id="WP_222578602.1">
    <property type="nucleotide sequence ID" value="NZ_JAHVHU010000003.1"/>
</dbReference>
<dbReference type="InterPro" id="IPR050282">
    <property type="entry name" value="Cycloisomerase_2"/>
</dbReference>
<reference evidence="4" key="1">
    <citation type="submission" date="2021-06" db="EMBL/GenBank/DDBJ databases">
        <title>44 bacteria genomes isolated from Dapeng, Shenzhen.</title>
        <authorList>
            <person name="Zheng W."/>
            <person name="Yu S."/>
            <person name="Huang Y."/>
        </authorList>
    </citation>
    <scope>NUCLEOTIDE SEQUENCE</scope>
    <source>
        <strain evidence="4">DP5N28-2</strain>
    </source>
</reference>
<dbReference type="InterPro" id="IPR019405">
    <property type="entry name" value="Lactonase_7-beta_prop"/>
</dbReference>
<dbReference type="PROSITE" id="PS51257">
    <property type="entry name" value="PROKAR_LIPOPROTEIN"/>
    <property type="match status" value="1"/>
</dbReference>
<accession>A0A953HL53</accession>
<dbReference type="PANTHER" id="PTHR30344:SF1">
    <property type="entry name" value="6-PHOSPHOGLUCONOLACTONASE"/>
    <property type="match status" value="1"/>
</dbReference>